<gene>
    <name evidence="3" type="ORF">ACFFJK_21810</name>
</gene>
<dbReference type="PROSITE" id="PS51402">
    <property type="entry name" value="CATALASE_3"/>
    <property type="match status" value="1"/>
</dbReference>
<keyword evidence="4" id="KW-1185">Reference proteome</keyword>
<comment type="function">
    <text evidence="1">Decomposes hydrogen peroxide into water and oxygen; serves to protect cells from the toxic effects of hydrogen peroxide.</text>
</comment>
<dbReference type="RefSeq" id="WP_379681774.1">
    <property type="nucleotide sequence ID" value="NZ_JBHLWP010000029.1"/>
</dbReference>
<feature type="compositionally biased region" description="Low complexity" evidence="2">
    <location>
        <begin position="1"/>
        <end position="19"/>
    </location>
</feature>
<dbReference type="PANTHER" id="PTHR36195">
    <property type="entry name" value="DOMAIN PROTEIN, PUTATIVE (AFU_ORTHOLOGUE AFUA_5G01990)-RELATED-RELATED"/>
    <property type="match status" value="1"/>
</dbReference>
<name>A0ABV6FLW4_9BURK</name>
<accession>A0ABV6FLW4</accession>
<dbReference type="EMBL" id="JBHLWP010000029">
    <property type="protein sequence ID" value="MFC0254530.1"/>
    <property type="molecule type" value="Genomic_DNA"/>
</dbReference>
<dbReference type="PANTHER" id="PTHR36195:SF4">
    <property type="entry name" value="DOMAIN PROTEIN, PUTATIVE (AFU_ORTHOLOGUE AFUA_5G01990)-RELATED"/>
    <property type="match status" value="1"/>
</dbReference>
<sequence>MTQSPSAARSSSPSAISPIPYQPGHETVRKDEAEAIRTLQHAFAGMANDVAEAKGHAYRAVHAKGHAILRGTLTVLDGLPAHYAQGVFARAGSYPVLLRWSSPPAEKLSDAVSTPRAVAFKVLGVPGERLDPARPGQSQDFLMVNAPAFALPDPQRLLPATSLLAASTERFEAGKKLASAVLRTVEGAVEALGGMSVKLKGIGGEPQRHPLGETYFTQTPFLYGQYMAKFSLAPVSASLLALRGAPLDNGDDAQRDALRAHFAEQGGEWELRVQLCTDLEKMPVEDASVAWPEELSPYVAVARLRVDPQPSWDPVASPKLEDETAFDPWNCVAAHRPLGAINRARREVMAVSREVRTGFNRCPIHEPAS</sequence>
<protein>
    <submittedName>
        <fullName evidence="3">Catalase family protein</fullName>
    </submittedName>
</protein>
<dbReference type="Proteomes" id="UP001589773">
    <property type="component" value="Unassembled WGS sequence"/>
</dbReference>
<feature type="region of interest" description="Disordered" evidence="2">
    <location>
        <begin position="1"/>
        <end position="24"/>
    </location>
</feature>
<comment type="caution">
    <text evidence="3">The sequence shown here is derived from an EMBL/GenBank/DDBJ whole genome shotgun (WGS) entry which is preliminary data.</text>
</comment>
<dbReference type="InterPro" id="IPR018028">
    <property type="entry name" value="Catalase"/>
</dbReference>
<reference evidence="3 4" key="1">
    <citation type="submission" date="2024-09" db="EMBL/GenBank/DDBJ databases">
        <authorList>
            <person name="Sun Q."/>
            <person name="Mori K."/>
        </authorList>
    </citation>
    <scope>NUCLEOTIDE SEQUENCE [LARGE SCALE GENOMIC DNA]</scope>
    <source>
        <strain evidence="3 4">CCM 7792</strain>
    </source>
</reference>
<evidence type="ECO:0000256" key="2">
    <source>
        <dbReference type="SAM" id="MobiDB-lite"/>
    </source>
</evidence>
<proteinExistence type="predicted"/>
<dbReference type="Gene3D" id="2.40.180.10">
    <property type="entry name" value="Catalase core domain"/>
    <property type="match status" value="1"/>
</dbReference>
<dbReference type="CDD" id="cd08152">
    <property type="entry name" value="y4iL_like"/>
    <property type="match status" value="1"/>
</dbReference>
<evidence type="ECO:0000256" key="1">
    <source>
        <dbReference type="ARBA" id="ARBA00002974"/>
    </source>
</evidence>
<dbReference type="SUPFAM" id="SSF56634">
    <property type="entry name" value="Heme-dependent catalase-like"/>
    <property type="match status" value="1"/>
</dbReference>
<evidence type="ECO:0000313" key="4">
    <source>
        <dbReference type="Proteomes" id="UP001589773"/>
    </source>
</evidence>
<evidence type="ECO:0000313" key="3">
    <source>
        <dbReference type="EMBL" id="MFC0254530.1"/>
    </source>
</evidence>
<dbReference type="InterPro" id="IPR020835">
    <property type="entry name" value="Catalase_sf"/>
</dbReference>
<organism evidence="3 4">
    <name type="scientific">Massilia consociata</name>
    <dbReference type="NCBI Taxonomy" id="760117"/>
    <lineage>
        <taxon>Bacteria</taxon>
        <taxon>Pseudomonadati</taxon>
        <taxon>Pseudomonadota</taxon>
        <taxon>Betaproteobacteria</taxon>
        <taxon>Burkholderiales</taxon>
        <taxon>Oxalobacteraceae</taxon>
        <taxon>Telluria group</taxon>
        <taxon>Massilia</taxon>
    </lineage>
</organism>